<dbReference type="EMBL" id="CWOW01000007">
    <property type="protein sequence ID" value="CSA48924.1"/>
    <property type="molecule type" value="Genomic_DNA"/>
</dbReference>
<evidence type="ECO:0000313" key="3">
    <source>
        <dbReference type="Proteomes" id="UP000044806"/>
    </source>
</evidence>
<organism evidence="2 3">
    <name type="scientific">Vibrio cholerae</name>
    <dbReference type="NCBI Taxonomy" id="666"/>
    <lineage>
        <taxon>Bacteria</taxon>
        <taxon>Pseudomonadati</taxon>
        <taxon>Pseudomonadota</taxon>
        <taxon>Gammaproteobacteria</taxon>
        <taxon>Vibrionales</taxon>
        <taxon>Vibrionaceae</taxon>
        <taxon>Vibrio</taxon>
    </lineage>
</organism>
<sequence>MPTTKSKAATVNSSRTPLNAMYRNSGLSRKCPPSNKAAIPPVIHRAFSQSPLLFPARIGSSANMGITAIS</sequence>
<accession>A0A655X4A1</accession>
<evidence type="ECO:0000256" key="1">
    <source>
        <dbReference type="SAM" id="MobiDB-lite"/>
    </source>
</evidence>
<reference evidence="2 3" key="1">
    <citation type="submission" date="2015-07" db="EMBL/GenBank/DDBJ databases">
        <authorList>
            <consortium name="Pathogen Informatics"/>
        </authorList>
    </citation>
    <scope>NUCLEOTIDE SEQUENCE [LARGE SCALE GENOMIC DNA]</scope>
    <source>
        <strain evidence="2 3">A51</strain>
    </source>
</reference>
<evidence type="ECO:0000313" key="2">
    <source>
        <dbReference type="EMBL" id="CSA48924.1"/>
    </source>
</evidence>
<proteinExistence type="predicted"/>
<feature type="region of interest" description="Disordered" evidence="1">
    <location>
        <begin position="1"/>
        <end position="33"/>
    </location>
</feature>
<protein>
    <submittedName>
        <fullName evidence="2">Uncharacterized protein</fullName>
    </submittedName>
</protein>
<feature type="compositionally biased region" description="Polar residues" evidence="1">
    <location>
        <begin position="1"/>
        <end position="17"/>
    </location>
</feature>
<dbReference type="AlphaFoldDB" id="A0A655X4A1"/>
<dbReference type="Proteomes" id="UP000044806">
    <property type="component" value="Unassembled WGS sequence"/>
</dbReference>
<gene>
    <name evidence="2" type="ORF">ERS013165_01718</name>
</gene>
<name>A0A655X4A1_VIBCL</name>